<evidence type="ECO:0000256" key="7">
    <source>
        <dbReference type="SAM" id="SignalP"/>
    </source>
</evidence>
<evidence type="ECO:0000256" key="2">
    <source>
        <dbReference type="ARBA" id="ARBA00022617"/>
    </source>
</evidence>
<dbReference type="EMBL" id="PYMB01000002">
    <property type="protein sequence ID" value="PSW14475.1"/>
    <property type="molecule type" value="Genomic_DNA"/>
</dbReference>
<keyword evidence="3 6" id="KW-0479">Metal-binding</keyword>
<dbReference type="GO" id="GO:0020037">
    <property type="term" value="F:heme binding"/>
    <property type="evidence" value="ECO:0007669"/>
    <property type="project" value="InterPro"/>
</dbReference>
<evidence type="ECO:0000313" key="10">
    <source>
        <dbReference type="Proteomes" id="UP000241346"/>
    </source>
</evidence>
<keyword evidence="1" id="KW-0813">Transport</keyword>
<protein>
    <submittedName>
        <fullName evidence="9">Cytochrome C554</fullName>
    </submittedName>
</protein>
<dbReference type="PANTHER" id="PTHR33751:SF9">
    <property type="entry name" value="CYTOCHROME C4"/>
    <property type="match status" value="1"/>
</dbReference>
<dbReference type="Pfam" id="PF00034">
    <property type="entry name" value="Cytochrom_C"/>
    <property type="match status" value="1"/>
</dbReference>
<accession>A0A2T3NHH8</accession>
<name>A0A2T3NHH8_9GAMM</name>
<keyword evidence="7" id="KW-0732">Signal</keyword>
<evidence type="ECO:0000313" key="9">
    <source>
        <dbReference type="EMBL" id="PSW14475.1"/>
    </source>
</evidence>
<evidence type="ECO:0000256" key="4">
    <source>
        <dbReference type="ARBA" id="ARBA00022982"/>
    </source>
</evidence>
<evidence type="ECO:0000259" key="8">
    <source>
        <dbReference type="PROSITE" id="PS51007"/>
    </source>
</evidence>
<dbReference type="GO" id="GO:0046872">
    <property type="term" value="F:metal ion binding"/>
    <property type="evidence" value="ECO:0007669"/>
    <property type="project" value="UniProtKB-KW"/>
</dbReference>
<feature type="chain" id="PRO_5015703606" evidence="7">
    <location>
        <begin position="24"/>
        <end position="110"/>
    </location>
</feature>
<dbReference type="AlphaFoldDB" id="A0A2T3NHH8"/>
<dbReference type="Gene3D" id="1.10.760.10">
    <property type="entry name" value="Cytochrome c-like domain"/>
    <property type="match status" value="1"/>
</dbReference>
<evidence type="ECO:0000256" key="3">
    <source>
        <dbReference type="ARBA" id="ARBA00022723"/>
    </source>
</evidence>
<evidence type="ECO:0000256" key="5">
    <source>
        <dbReference type="ARBA" id="ARBA00023004"/>
    </source>
</evidence>
<reference evidence="9 10" key="1">
    <citation type="submission" date="2018-03" db="EMBL/GenBank/DDBJ databases">
        <title>Whole genome sequencing of Histamine producing bacteria.</title>
        <authorList>
            <person name="Butler K."/>
        </authorList>
    </citation>
    <scope>NUCLEOTIDE SEQUENCE [LARGE SCALE GENOMIC DNA]</scope>
    <source>
        <strain evidence="9 10">DSM 19138</strain>
    </source>
</reference>
<evidence type="ECO:0000256" key="6">
    <source>
        <dbReference type="PROSITE-ProRule" id="PRU00433"/>
    </source>
</evidence>
<organism evidence="9 10">
    <name type="scientific">Photobacterium rosenbergii</name>
    <dbReference type="NCBI Taxonomy" id="294936"/>
    <lineage>
        <taxon>Bacteria</taxon>
        <taxon>Pseudomonadati</taxon>
        <taxon>Pseudomonadota</taxon>
        <taxon>Gammaproteobacteria</taxon>
        <taxon>Vibrionales</taxon>
        <taxon>Vibrionaceae</taxon>
        <taxon>Photobacterium</taxon>
    </lineage>
</organism>
<feature type="signal peptide" evidence="7">
    <location>
        <begin position="1"/>
        <end position="23"/>
    </location>
</feature>
<dbReference type="InterPro" id="IPR050597">
    <property type="entry name" value="Cytochrome_c_Oxidase_Subunit"/>
</dbReference>
<proteinExistence type="predicted"/>
<dbReference type="PANTHER" id="PTHR33751">
    <property type="entry name" value="CBB3-TYPE CYTOCHROME C OXIDASE SUBUNIT FIXP"/>
    <property type="match status" value="1"/>
</dbReference>
<dbReference type="Proteomes" id="UP000241346">
    <property type="component" value="Unassembled WGS sequence"/>
</dbReference>
<dbReference type="InterPro" id="IPR036909">
    <property type="entry name" value="Cyt_c-like_dom_sf"/>
</dbReference>
<keyword evidence="4" id="KW-0249">Electron transport</keyword>
<dbReference type="OrthoDB" id="9773456at2"/>
<dbReference type="GO" id="GO:0009055">
    <property type="term" value="F:electron transfer activity"/>
    <property type="evidence" value="ECO:0007669"/>
    <property type="project" value="InterPro"/>
</dbReference>
<dbReference type="SUPFAM" id="SSF46626">
    <property type="entry name" value="Cytochrome c"/>
    <property type="match status" value="1"/>
</dbReference>
<gene>
    <name evidence="9" type="ORF">C9J01_08560</name>
</gene>
<comment type="caution">
    <text evidence="9">The sequence shown here is derived from an EMBL/GenBank/DDBJ whole genome shotgun (WGS) entry which is preliminary data.</text>
</comment>
<feature type="domain" description="Cytochrome c" evidence="8">
    <location>
        <begin position="29"/>
        <end position="110"/>
    </location>
</feature>
<dbReference type="PROSITE" id="PS51007">
    <property type="entry name" value="CYTC"/>
    <property type="match status" value="1"/>
</dbReference>
<keyword evidence="2 6" id="KW-0349">Heme</keyword>
<dbReference type="InterPro" id="IPR009056">
    <property type="entry name" value="Cyt_c-like_dom"/>
</dbReference>
<keyword evidence="5 6" id="KW-0408">Iron</keyword>
<evidence type="ECO:0000256" key="1">
    <source>
        <dbReference type="ARBA" id="ARBA00022448"/>
    </source>
</evidence>
<sequence>MKRNTLFSFLYIASTLSSSAAFAGSMPSGNYEDGKMKSFSCQFCHGQTGVAKKNGYPHINNQNALYLYNSMKAYQKGERTGVYGNMMKQQLSVLTDQDLADIAIYFSEQP</sequence>